<dbReference type="PANTHER" id="PTHR33375:SF1">
    <property type="entry name" value="CHROMOSOME-PARTITIONING PROTEIN PARB-RELATED"/>
    <property type="match status" value="1"/>
</dbReference>
<feature type="domain" description="ParB-like N-terminal" evidence="1">
    <location>
        <begin position="13"/>
        <end position="103"/>
    </location>
</feature>
<evidence type="ECO:0000313" key="3">
    <source>
        <dbReference type="Proteomes" id="UP000238206"/>
    </source>
</evidence>
<dbReference type="Gene3D" id="3.90.1530.10">
    <property type="entry name" value="Conserved hypothetical protein from pyrococcus furiosus pfu- 392566-001, ParB domain"/>
    <property type="match status" value="1"/>
</dbReference>
<dbReference type="InterPro" id="IPR011111">
    <property type="entry name" value="Plasmid_RepB"/>
</dbReference>
<dbReference type="GO" id="GO:0007059">
    <property type="term" value="P:chromosome segregation"/>
    <property type="evidence" value="ECO:0007669"/>
    <property type="project" value="TreeGrafter"/>
</dbReference>
<evidence type="ECO:0000313" key="2">
    <source>
        <dbReference type="EMBL" id="PQP08385.1"/>
    </source>
</evidence>
<dbReference type="GO" id="GO:0005694">
    <property type="term" value="C:chromosome"/>
    <property type="evidence" value="ECO:0007669"/>
    <property type="project" value="TreeGrafter"/>
</dbReference>
<dbReference type="InterPro" id="IPR050336">
    <property type="entry name" value="Chromosome_partition/occlusion"/>
</dbReference>
<accession>A0A2S8I134</accession>
<dbReference type="InterPro" id="IPR036086">
    <property type="entry name" value="ParB/Sulfiredoxin_sf"/>
</dbReference>
<sequence>MSNIRHGFEAKIIEVPLDRIISDSSLTKGALATPKYKTILSSIAELGVIEPLAVFRSLRRLGDYDLLDGRLRLEALKELRRETAPCMVSTDDEGFTFNRHITRLSAIQEHKMIRAALAKGASEQRIAEVLRMDIRNIRERVTLLDGVAPEAASILKNRQAAPKVFSVLKKMKPYRQIEAAEMMVAANKFTATYAEMILVATRAEALMDGEKPKKKDDISNEDLAKMEGEMERLRQDCQAVEDEIGDTMLSLVVAKSFMARLLRNGNIQGHLRRHHGDLLASLVSTMDAIAADNRITERE</sequence>
<dbReference type="PANTHER" id="PTHR33375">
    <property type="entry name" value="CHROMOSOME-PARTITIONING PROTEIN PARB-RELATED"/>
    <property type="match status" value="1"/>
</dbReference>
<dbReference type="Pfam" id="PF02195">
    <property type="entry name" value="ParB_N"/>
    <property type="match status" value="1"/>
</dbReference>
<name>A0A2S8I134_BURCE</name>
<dbReference type="EMBL" id="PUIQ01000091">
    <property type="protein sequence ID" value="PQP08385.1"/>
    <property type="molecule type" value="Genomic_DNA"/>
</dbReference>
<dbReference type="RefSeq" id="WP_105393706.1">
    <property type="nucleotide sequence ID" value="NZ_PUIQ01000091.1"/>
</dbReference>
<reference evidence="2 3" key="1">
    <citation type="submission" date="2018-02" db="EMBL/GenBank/DDBJ databases">
        <title>Draft genome sequencing of Burkholderia cepacia Y14-15.</title>
        <authorList>
            <person name="Zheng B.-X."/>
        </authorList>
    </citation>
    <scope>NUCLEOTIDE SEQUENCE [LARGE SCALE GENOMIC DNA]</scope>
    <source>
        <strain evidence="2 3">Y14-15</strain>
    </source>
</reference>
<comment type="caution">
    <text evidence="2">The sequence shown here is derived from an EMBL/GenBank/DDBJ whole genome shotgun (WGS) entry which is preliminary data.</text>
</comment>
<gene>
    <name evidence="2" type="ORF">C5615_36445</name>
</gene>
<dbReference type="Proteomes" id="UP000238206">
    <property type="component" value="Unassembled WGS sequence"/>
</dbReference>
<dbReference type="InterPro" id="IPR003115">
    <property type="entry name" value="ParB_N"/>
</dbReference>
<proteinExistence type="predicted"/>
<organism evidence="2 3">
    <name type="scientific">Burkholderia cepacia</name>
    <name type="common">Pseudomonas cepacia</name>
    <dbReference type="NCBI Taxonomy" id="292"/>
    <lineage>
        <taxon>Bacteria</taxon>
        <taxon>Pseudomonadati</taxon>
        <taxon>Pseudomonadota</taxon>
        <taxon>Betaproteobacteria</taxon>
        <taxon>Burkholderiales</taxon>
        <taxon>Burkholderiaceae</taxon>
        <taxon>Burkholderia</taxon>
        <taxon>Burkholderia cepacia complex</taxon>
    </lineage>
</organism>
<protein>
    <submittedName>
        <fullName evidence="2">Chromosome partitioning protein</fullName>
    </submittedName>
</protein>
<dbReference type="SMART" id="SM00470">
    <property type="entry name" value="ParB"/>
    <property type="match status" value="1"/>
</dbReference>
<dbReference type="Pfam" id="PF07506">
    <property type="entry name" value="RepB"/>
    <property type="match status" value="1"/>
</dbReference>
<dbReference type="SUPFAM" id="SSF110849">
    <property type="entry name" value="ParB/Sulfiredoxin"/>
    <property type="match status" value="1"/>
</dbReference>
<dbReference type="AlphaFoldDB" id="A0A2S8I134"/>
<evidence type="ECO:0000259" key="1">
    <source>
        <dbReference type="SMART" id="SM00470"/>
    </source>
</evidence>
<dbReference type="SUPFAM" id="SSF109709">
    <property type="entry name" value="KorB DNA-binding domain-like"/>
    <property type="match status" value="1"/>
</dbReference>